<evidence type="ECO:0000313" key="4">
    <source>
        <dbReference type="Proteomes" id="UP000656881"/>
    </source>
</evidence>
<feature type="domain" description="DUF4097" evidence="2">
    <location>
        <begin position="60"/>
        <end position="210"/>
    </location>
</feature>
<dbReference type="InterPro" id="IPR025164">
    <property type="entry name" value="Toastrack_DUF4097"/>
</dbReference>
<evidence type="ECO:0000313" key="3">
    <source>
        <dbReference type="EMBL" id="GGO57357.1"/>
    </source>
</evidence>
<proteinExistence type="predicted"/>
<reference evidence="4" key="1">
    <citation type="journal article" date="2019" name="Int. J. Syst. Evol. Microbiol.">
        <title>The Global Catalogue of Microorganisms (GCM) 10K type strain sequencing project: providing services to taxonomists for standard genome sequencing and annotation.</title>
        <authorList>
            <consortium name="The Broad Institute Genomics Platform"/>
            <consortium name="The Broad Institute Genome Sequencing Center for Infectious Disease"/>
            <person name="Wu L."/>
            <person name="Ma J."/>
        </authorList>
    </citation>
    <scope>NUCLEOTIDE SEQUENCE [LARGE SCALE GENOMIC DNA]</scope>
    <source>
        <strain evidence="4">CGMCC 4.7349</strain>
    </source>
</reference>
<keyword evidence="4" id="KW-1185">Reference proteome</keyword>
<dbReference type="EMBL" id="BMNG01000021">
    <property type="protein sequence ID" value="GGO57357.1"/>
    <property type="molecule type" value="Genomic_DNA"/>
</dbReference>
<evidence type="ECO:0000256" key="1">
    <source>
        <dbReference type="SAM" id="MobiDB-lite"/>
    </source>
</evidence>
<gene>
    <name evidence="3" type="ORF">GCM10012286_73970</name>
</gene>
<dbReference type="Proteomes" id="UP000656881">
    <property type="component" value="Unassembled WGS sequence"/>
</dbReference>
<evidence type="ECO:0000259" key="2">
    <source>
        <dbReference type="Pfam" id="PF13349"/>
    </source>
</evidence>
<feature type="region of interest" description="Disordered" evidence="1">
    <location>
        <begin position="247"/>
        <end position="279"/>
    </location>
</feature>
<organism evidence="3 4">
    <name type="scientific">Streptomyces lasiicapitis</name>
    <dbReference type="NCBI Taxonomy" id="1923961"/>
    <lineage>
        <taxon>Bacteria</taxon>
        <taxon>Bacillati</taxon>
        <taxon>Actinomycetota</taxon>
        <taxon>Actinomycetes</taxon>
        <taxon>Kitasatosporales</taxon>
        <taxon>Streptomycetaceae</taxon>
        <taxon>Streptomyces</taxon>
    </lineage>
</organism>
<comment type="caution">
    <text evidence="3">The sequence shown here is derived from an EMBL/GenBank/DDBJ whole genome shotgun (WGS) entry which is preliminary data.</text>
</comment>
<name>A0ABQ2MSX8_9ACTN</name>
<dbReference type="RefSeq" id="WP_189177213.1">
    <property type="nucleotide sequence ID" value="NZ_BMNG01000021.1"/>
</dbReference>
<accession>A0ABQ2MSX8</accession>
<protein>
    <recommendedName>
        <fullName evidence="2">DUF4097 domain-containing protein</fullName>
    </recommendedName>
</protein>
<sequence>MPTFDTAKPVYASVILEVGSLRITASDRADTVVDVRPTTDSRQADVRAAEQTRVEYASGRLLVKGPKDRSLFGKGSSVDVEIALPEGSHLQVTTSMADFTTTGRLGECEVKTSAGDLRVEWAGSVRLHTGYGQVLVDRVEGPADVTTASGAVRLGTVGGSAVIKNSNGPTDVDEVTGDLRVKASNGIISIGRAHADVSVRTANGAIRVAEVARGSVVLETGMGRLDIGVREGTAAWLDVRTKVGAVRQSVGSSEGPGDSGETVQVRGRTGSGDIQIHRA</sequence>
<dbReference type="Pfam" id="PF13349">
    <property type="entry name" value="DUF4097"/>
    <property type="match status" value="1"/>
</dbReference>